<dbReference type="AlphaFoldDB" id="A0AAW2C4B3"/>
<organism evidence="2 3">
    <name type="scientific">Lithocarpus litseifolius</name>
    <dbReference type="NCBI Taxonomy" id="425828"/>
    <lineage>
        <taxon>Eukaryota</taxon>
        <taxon>Viridiplantae</taxon>
        <taxon>Streptophyta</taxon>
        <taxon>Embryophyta</taxon>
        <taxon>Tracheophyta</taxon>
        <taxon>Spermatophyta</taxon>
        <taxon>Magnoliopsida</taxon>
        <taxon>eudicotyledons</taxon>
        <taxon>Gunneridae</taxon>
        <taxon>Pentapetalae</taxon>
        <taxon>rosids</taxon>
        <taxon>fabids</taxon>
        <taxon>Fagales</taxon>
        <taxon>Fagaceae</taxon>
        <taxon>Lithocarpus</taxon>
    </lineage>
</organism>
<proteinExistence type="predicted"/>
<accession>A0AAW2C4B3</accession>
<dbReference type="EMBL" id="JAZDWU010000008">
    <property type="protein sequence ID" value="KAK9993095.1"/>
    <property type="molecule type" value="Genomic_DNA"/>
</dbReference>
<keyword evidence="1" id="KW-0472">Membrane</keyword>
<protein>
    <submittedName>
        <fullName evidence="2">Uncharacterized protein</fullName>
    </submittedName>
</protein>
<name>A0AAW2C4B3_9ROSI</name>
<keyword evidence="1" id="KW-0812">Transmembrane</keyword>
<dbReference type="Proteomes" id="UP001459277">
    <property type="component" value="Unassembled WGS sequence"/>
</dbReference>
<evidence type="ECO:0000313" key="3">
    <source>
        <dbReference type="Proteomes" id="UP001459277"/>
    </source>
</evidence>
<keyword evidence="3" id="KW-1185">Reference proteome</keyword>
<reference evidence="2 3" key="1">
    <citation type="submission" date="2024-01" db="EMBL/GenBank/DDBJ databases">
        <title>A telomere-to-telomere, gap-free genome of sweet tea (Lithocarpus litseifolius).</title>
        <authorList>
            <person name="Zhou J."/>
        </authorList>
    </citation>
    <scope>NUCLEOTIDE SEQUENCE [LARGE SCALE GENOMIC DNA]</scope>
    <source>
        <strain evidence="2">Zhou-2022a</strain>
        <tissue evidence="2">Leaf</tissue>
    </source>
</reference>
<evidence type="ECO:0000256" key="1">
    <source>
        <dbReference type="SAM" id="Phobius"/>
    </source>
</evidence>
<evidence type="ECO:0000313" key="2">
    <source>
        <dbReference type="EMBL" id="KAK9993095.1"/>
    </source>
</evidence>
<sequence>MAVPVTSTNTLAPPASCTLCQWVVISSATSNGEGSLSVSKVIAITLSLFFVLIYAIIIVKIRKCLSNSSQTNSGVDGSDRDTNISGEVELAIVAG</sequence>
<keyword evidence="1" id="KW-1133">Transmembrane helix</keyword>
<comment type="caution">
    <text evidence="2">The sequence shown here is derived from an EMBL/GenBank/DDBJ whole genome shotgun (WGS) entry which is preliminary data.</text>
</comment>
<gene>
    <name evidence="2" type="ORF">SO802_022798</name>
</gene>
<feature type="transmembrane region" description="Helical" evidence="1">
    <location>
        <begin position="41"/>
        <end position="59"/>
    </location>
</feature>